<name>A0A7S0A253_9DINO</name>
<organism evidence="1">
    <name type="scientific">Pyrodinium bahamense</name>
    <dbReference type="NCBI Taxonomy" id="73915"/>
    <lineage>
        <taxon>Eukaryota</taxon>
        <taxon>Sar</taxon>
        <taxon>Alveolata</taxon>
        <taxon>Dinophyceae</taxon>
        <taxon>Gonyaulacales</taxon>
        <taxon>Pyrocystaceae</taxon>
        <taxon>Pyrodinium</taxon>
    </lineage>
</organism>
<gene>
    <name evidence="1" type="ORF">PBAH0796_LOCUS6070</name>
</gene>
<protein>
    <submittedName>
        <fullName evidence="1">Uncharacterized protein</fullName>
    </submittedName>
</protein>
<reference evidence="1" key="1">
    <citation type="submission" date="2021-01" db="EMBL/GenBank/DDBJ databases">
        <authorList>
            <person name="Corre E."/>
            <person name="Pelletier E."/>
            <person name="Niang G."/>
            <person name="Scheremetjew M."/>
            <person name="Finn R."/>
            <person name="Kale V."/>
            <person name="Holt S."/>
            <person name="Cochrane G."/>
            <person name="Meng A."/>
            <person name="Brown T."/>
            <person name="Cohen L."/>
        </authorList>
    </citation>
    <scope>NUCLEOTIDE SEQUENCE</scope>
    <source>
        <strain evidence="1">Pbaha01</strain>
    </source>
</reference>
<proteinExistence type="predicted"/>
<dbReference type="AlphaFoldDB" id="A0A7S0A253"/>
<accession>A0A7S0A253</accession>
<dbReference type="EMBL" id="HBEG01010354">
    <property type="protein sequence ID" value="CAD8350703.1"/>
    <property type="molecule type" value="Transcribed_RNA"/>
</dbReference>
<sequence length="132" mass="14762">MGPVKNPVLEWSAREAVQVFLICAPFRERVHRGRRLSSRQPFPTLFDQLFDIKLRVVQSFVSGDGILLSEMLGGWLLECCHGGSLEFSPWSWFWCQTGRILGLDPPGARTKAGASCRGCTKEQHDESNLAQG</sequence>
<evidence type="ECO:0000313" key="1">
    <source>
        <dbReference type="EMBL" id="CAD8350703.1"/>
    </source>
</evidence>